<protein>
    <recommendedName>
        <fullName evidence="3">Transcriptional regulator</fullName>
    </recommendedName>
</protein>
<dbReference type="Gene3D" id="3.30.70.270">
    <property type="match status" value="1"/>
</dbReference>
<dbReference type="AlphaFoldDB" id="A0A941I9U4"/>
<gene>
    <name evidence="1" type="ORF">KCX74_13920</name>
</gene>
<keyword evidence="2" id="KW-1185">Reference proteome</keyword>
<reference evidence="1" key="1">
    <citation type="submission" date="2021-04" db="EMBL/GenBank/DDBJ databases">
        <title>Isolation and polyphasic classification of algal microorganism.</title>
        <authorList>
            <person name="Wang S."/>
        </authorList>
    </citation>
    <scope>NUCLEOTIDE SEQUENCE</scope>
    <source>
        <strain evidence="1">720a</strain>
    </source>
</reference>
<dbReference type="RefSeq" id="WP_166530625.1">
    <property type="nucleotide sequence ID" value="NZ_CP115959.1"/>
</dbReference>
<name>A0A941I9U4_9BACI</name>
<sequence length="430" mass="49410">MKIKIAAFGNEDVMKRIMKLADTKSDIELMPFTYSKAEDVTELIEKAYVCDIYLFTEQLSYLYAKDLLVKKRIPSIQIPYDEYMIIHSLFRLNHLHKQVINRISLDVLSGKHVSNVLADIAMKNKDIYIFQPNKQQQVHSDDIVSFHQTLWKEGKIDTVLTSTKEIEIKLRHEGIPVSCMTIPRLNIACALEEARKIVTLSEPNTTQIVSGYVRLKQWEVIEQRRGSTVAKQSLQKLHRLLLTFAKQTNASVFPSDDNRFILFGTKGVIDHIQNHYRDFPLLYDIEKTLQTPVDIGFGLALTAKEAVENAKLALDACSTEKDSKCYIVNERQDTIGPIGIIKHFDTSKLYQALIHKARLNNELSYNFIDFIQSRNNEPFSSHDIASHYKVTKRSAERTINKLLAGEVIKVAGEEKPYLKGRPRKLFRLNQ</sequence>
<dbReference type="EMBL" id="JAGSOT010000044">
    <property type="protein sequence ID" value="MBR7797134.1"/>
    <property type="molecule type" value="Genomic_DNA"/>
</dbReference>
<evidence type="ECO:0008006" key="3">
    <source>
        <dbReference type="Google" id="ProtNLM"/>
    </source>
</evidence>
<dbReference type="Proteomes" id="UP000675284">
    <property type="component" value="Unassembled WGS sequence"/>
</dbReference>
<evidence type="ECO:0000313" key="1">
    <source>
        <dbReference type="EMBL" id="MBR7797134.1"/>
    </source>
</evidence>
<accession>A0A941I9U4</accession>
<comment type="caution">
    <text evidence="1">The sequence shown here is derived from an EMBL/GenBank/DDBJ whole genome shotgun (WGS) entry which is preliminary data.</text>
</comment>
<proteinExistence type="predicted"/>
<evidence type="ECO:0000313" key="2">
    <source>
        <dbReference type="Proteomes" id="UP000675284"/>
    </source>
</evidence>
<organism evidence="1 2">
    <name type="scientific">Virgibacillus salarius</name>
    <dbReference type="NCBI Taxonomy" id="447199"/>
    <lineage>
        <taxon>Bacteria</taxon>
        <taxon>Bacillati</taxon>
        <taxon>Bacillota</taxon>
        <taxon>Bacilli</taxon>
        <taxon>Bacillales</taxon>
        <taxon>Bacillaceae</taxon>
        <taxon>Virgibacillus</taxon>
    </lineage>
</organism>
<dbReference type="InterPro" id="IPR043128">
    <property type="entry name" value="Rev_trsase/Diguanyl_cyclase"/>
</dbReference>